<reference evidence="11 12" key="1">
    <citation type="journal article" date="2013" name="ISME J.">
        <title>A metabolic model for members of the genus Tetrasphaera involved in enhanced biological phosphorus removal.</title>
        <authorList>
            <person name="Kristiansen R."/>
            <person name="Nguyen H.T.T."/>
            <person name="Saunders A.M."/>
            <person name="Nielsen J.L."/>
            <person name="Wimmer R."/>
            <person name="Le V.Q."/>
            <person name="McIlroy S.J."/>
            <person name="Petrovski S."/>
            <person name="Seviour R.J."/>
            <person name="Calteau A."/>
            <person name="Nielsen K.L."/>
            <person name="Nielsen P.H."/>
        </authorList>
    </citation>
    <scope>NUCLEOTIDE SEQUENCE [LARGE SCALE GENOMIC DNA]</scope>
    <source>
        <strain evidence="11 12">Ben 74</strain>
    </source>
</reference>
<feature type="compositionally biased region" description="Basic and acidic residues" evidence="10">
    <location>
        <begin position="133"/>
        <end position="176"/>
    </location>
</feature>
<evidence type="ECO:0000313" key="11">
    <source>
        <dbReference type="EMBL" id="CCI53507.1"/>
    </source>
</evidence>
<protein>
    <recommendedName>
        <fullName evidence="3">Cell wall synthesis protein Wag31</fullName>
    </recommendedName>
    <alternativeName>
        <fullName evidence="8">Antigen 84</fullName>
    </alternativeName>
</protein>
<evidence type="ECO:0000256" key="9">
    <source>
        <dbReference type="SAM" id="Coils"/>
    </source>
</evidence>
<keyword evidence="6 9" id="KW-0175">Coiled coil</keyword>
<evidence type="ECO:0000256" key="1">
    <source>
        <dbReference type="ARBA" id="ARBA00004496"/>
    </source>
</evidence>
<dbReference type="PANTHER" id="PTHR35794">
    <property type="entry name" value="CELL DIVISION PROTEIN DIVIVA"/>
    <property type="match status" value="1"/>
</dbReference>
<evidence type="ECO:0000256" key="7">
    <source>
        <dbReference type="ARBA" id="ARBA00023306"/>
    </source>
</evidence>
<evidence type="ECO:0000256" key="8">
    <source>
        <dbReference type="ARBA" id="ARBA00031737"/>
    </source>
</evidence>
<dbReference type="OrthoDB" id="9815492at2"/>
<keyword evidence="7" id="KW-0131">Cell cycle</keyword>
<dbReference type="PANTHER" id="PTHR35794:SF2">
    <property type="entry name" value="CELL DIVISION PROTEIN DIVIVA"/>
    <property type="match status" value="1"/>
</dbReference>
<dbReference type="GO" id="GO:0005737">
    <property type="term" value="C:cytoplasm"/>
    <property type="evidence" value="ECO:0007669"/>
    <property type="project" value="UniProtKB-SubCell"/>
</dbReference>
<dbReference type="NCBIfam" id="TIGR03544">
    <property type="entry name" value="DivI1A_domain"/>
    <property type="match status" value="1"/>
</dbReference>
<dbReference type="RefSeq" id="WP_048543856.1">
    <property type="nucleotide sequence ID" value="NZ_HF571038.1"/>
</dbReference>
<organism evidence="11 12">
    <name type="scientific">Nostocoides jenkinsii Ben 74</name>
    <dbReference type="NCBI Taxonomy" id="1193518"/>
    <lineage>
        <taxon>Bacteria</taxon>
        <taxon>Bacillati</taxon>
        <taxon>Actinomycetota</taxon>
        <taxon>Actinomycetes</taxon>
        <taxon>Micrococcales</taxon>
        <taxon>Intrasporangiaceae</taxon>
        <taxon>Nostocoides</taxon>
    </lineage>
</organism>
<keyword evidence="12" id="KW-1185">Reference proteome</keyword>
<dbReference type="Pfam" id="PF05103">
    <property type="entry name" value="DivIVA"/>
    <property type="match status" value="1"/>
</dbReference>
<dbReference type="STRING" id="1193518.BN13_40059"/>
<evidence type="ECO:0000256" key="4">
    <source>
        <dbReference type="ARBA" id="ARBA00022490"/>
    </source>
</evidence>
<comment type="caution">
    <text evidence="11">The sequence shown here is derived from an EMBL/GenBank/DDBJ whole genome shotgun (WGS) entry which is preliminary data.</text>
</comment>
<dbReference type="GO" id="GO:0051301">
    <property type="term" value="P:cell division"/>
    <property type="evidence" value="ECO:0007669"/>
    <property type="project" value="UniProtKB-KW"/>
</dbReference>
<evidence type="ECO:0000313" key="12">
    <source>
        <dbReference type="Proteomes" id="UP000035720"/>
    </source>
</evidence>
<comment type="similarity">
    <text evidence="2">Belongs to the DivIVA family.</text>
</comment>
<gene>
    <name evidence="11" type="ORF">BN13_40059</name>
</gene>
<dbReference type="InterPro" id="IPR007793">
    <property type="entry name" value="DivIVA_fam"/>
</dbReference>
<dbReference type="Proteomes" id="UP000035720">
    <property type="component" value="Unassembled WGS sequence"/>
</dbReference>
<dbReference type="Gene3D" id="6.10.250.660">
    <property type="match status" value="1"/>
</dbReference>
<dbReference type="EMBL" id="CAJC01000150">
    <property type="protein sequence ID" value="CCI53507.1"/>
    <property type="molecule type" value="Genomic_DNA"/>
</dbReference>
<feature type="coiled-coil region" evidence="9">
    <location>
        <begin position="31"/>
        <end position="99"/>
    </location>
</feature>
<evidence type="ECO:0000256" key="2">
    <source>
        <dbReference type="ARBA" id="ARBA00009008"/>
    </source>
</evidence>
<accession>A0A077MES3</accession>
<sequence length="379" mass="41715">MPLTPEDVLNKTFGTTQFRRGYDEREVDDFLDEVVATMRRLTADLENCRNAKVTDSAPIPVSVDTGEWQARIDREVALRQEAERALGELQERHRRETDERIAAAAASGDGEQAAIDKHLMDVNLRADEAERAARERVEAANARADEAENAARQRASDAEAAERAMQERLSELEAKVTEAQSAASSAVAAAPPAPAPTDASGLIALAQRVHDEHVSEGQNTRERLVNEGQARHDELLAIAQRIHDERVGEATATHERLVTEGQSFHDELVGQAQARHEELLSTGQAEHDSLIADATEQSETMLRQAKEHAAQIVAAAQGQRDNILGSLEGQRQSLEMTIEELRAFESEYRAHLKGYLQEQLLELDTLSGTSMARVEVADA</sequence>
<dbReference type="InterPro" id="IPR019933">
    <property type="entry name" value="DivIVA_domain"/>
</dbReference>
<feature type="region of interest" description="Disordered" evidence="10">
    <location>
        <begin position="133"/>
        <end position="177"/>
    </location>
</feature>
<dbReference type="AlphaFoldDB" id="A0A077MES3"/>
<evidence type="ECO:0000256" key="10">
    <source>
        <dbReference type="SAM" id="MobiDB-lite"/>
    </source>
</evidence>
<name>A0A077MES3_9MICO</name>
<proteinExistence type="inferred from homology"/>
<evidence type="ECO:0000256" key="6">
    <source>
        <dbReference type="ARBA" id="ARBA00023054"/>
    </source>
</evidence>
<keyword evidence="4" id="KW-0963">Cytoplasm</keyword>
<comment type="subcellular location">
    <subcellularLocation>
        <location evidence="1">Cytoplasm</location>
    </subcellularLocation>
</comment>
<keyword evidence="5" id="KW-0132">Cell division</keyword>
<evidence type="ECO:0000256" key="3">
    <source>
        <dbReference type="ARBA" id="ARBA00018787"/>
    </source>
</evidence>
<evidence type="ECO:0000256" key="5">
    <source>
        <dbReference type="ARBA" id="ARBA00022618"/>
    </source>
</evidence>